<proteinExistence type="predicted"/>
<dbReference type="EMBL" id="FQUL01000016">
    <property type="protein sequence ID" value="SHE68479.1"/>
    <property type="molecule type" value="Genomic_DNA"/>
</dbReference>
<gene>
    <name evidence="1" type="ORF">SAMN02745225_01332</name>
</gene>
<sequence>MEKTLSELPRFCSVSVMLIYLGLKIQLMRAKRHPFEFTSSVEVNDRGALSVMAKRTLREVPW</sequence>
<protein>
    <submittedName>
        <fullName evidence="1">Uncharacterized protein</fullName>
    </submittedName>
</protein>
<name>A0A1M4VHM7_9ACTN</name>
<accession>A0A1M4VHM7</accession>
<dbReference type="AlphaFoldDB" id="A0A1M4VHM7"/>
<evidence type="ECO:0000313" key="2">
    <source>
        <dbReference type="Proteomes" id="UP000184295"/>
    </source>
</evidence>
<dbReference type="Proteomes" id="UP000184295">
    <property type="component" value="Unassembled WGS sequence"/>
</dbReference>
<evidence type="ECO:0000313" key="1">
    <source>
        <dbReference type="EMBL" id="SHE68479.1"/>
    </source>
</evidence>
<reference evidence="2" key="1">
    <citation type="submission" date="2016-11" db="EMBL/GenBank/DDBJ databases">
        <authorList>
            <person name="Varghese N."/>
            <person name="Submissions S."/>
        </authorList>
    </citation>
    <scope>NUCLEOTIDE SEQUENCE [LARGE SCALE GENOMIC DNA]</scope>
    <source>
        <strain evidence="2">DSM 19514</strain>
    </source>
</reference>
<keyword evidence="2" id="KW-1185">Reference proteome</keyword>
<organism evidence="1 2">
    <name type="scientific">Ferrithrix thermotolerans DSM 19514</name>
    <dbReference type="NCBI Taxonomy" id="1121881"/>
    <lineage>
        <taxon>Bacteria</taxon>
        <taxon>Bacillati</taxon>
        <taxon>Actinomycetota</taxon>
        <taxon>Acidimicrobiia</taxon>
        <taxon>Acidimicrobiales</taxon>
        <taxon>Acidimicrobiaceae</taxon>
        <taxon>Ferrithrix</taxon>
    </lineage>
</organism>